<dbReference type="Gene3D" id="3.80.30.20">
    <property type="entry name" value="tm_1862 like domain"/>
    <property type="match status" value="1"/>
</dbReference>
<reference evidence="8 9" key="1">
    <citation type="submission" date="2019-10" db="EMBL/GenBank/DDBJ databases">
        <title>A soil myxobacterium in the family Polyangiaceae.</title>
        <authorList>
            <person name="Li Y."/>
            <person name="Wang J."/>
        </authorList>
    </citation>
    <scope>NUCLEOTIDE SEQUENCE [LARGE SCALE GENOMIC DNA]</scope>
    <source>
        <strain evidence="8 9">DSM 14734</strain>
    </source>
</reference>
<keyword evidence="4" id="KW-0408">Iron</keyword>
<feature type="domain" description="Radical SAM core" evidence="7">
    <location>
        <begin position="472"/>
        <end position="688"/>
    </location>
</feature>
<keyword evidence="3" id="KW-0479">Metal-binding</keyword>
<feature type="domain" description="Radical SAM core" evidence="7">
    <location>
        <begin position="219"/>
        <end position="455"/>
    </location>
</feature>
<dbReference type="PROSITE" id="PS51332">
    <property type="entry name" value="B12_BINDING"/>
    <property type="match status" value="1"/>
</dbReference>
<keyword evidence="5" id="KW-0411">Iron-sulfur</keyword>
<keyword evidence="9" id="KW-1185">Reference proteome</keyword>
<evidence type="ECO:0000259" key="6">
    <source>
        <dbReference type="PROSITE" id="PS51332"/>
    </source>
</evidence>
<gene>
    <name evidence="8" type="ORF">GF068_23340</name>
</gene>
<dbReference type="Pfam" id="PF04055">
    <property type="entry name" value="Radical_SAM"/>
    <property type="match status" value="2"/>
</dbReference>
<evidence type="ECO:0000313" key="8">
    <source>
        <dbReference type="EMBL" id="MRG94833.1"/>
    </source>
</evidence>
<accession>A0A6N7PS59</accession>
<dbReference type="GO" id="GO:0051536">
    <property type="term" value="F:iron-sulfur cluster binding"/>
    <property type="evidence" value="ECO:0007669"/>
    <property type="project" value="UniProtKB-KW"/>
</dbReference>
<evidence type="ECO:0000256" key="3">
    <source>
        <dbReference type="ARBA" id="ARBA00022723"/>
    </source>
</evidence>
<dbReference type="AlphaFoldDB" id="A0A6N7PS59"/>
<evidence type="ECO:0000256" key="5">
    <source>
        <dbReference type="ARBA" id="ARBA00023014"/>
    </source>
</evidence>
<dbReference type="InterPro" id="IPR051198">
    <property type="entry name" value="BchE-like"/>
</dbReference>
<dbReference type="PANTHER" id="PTHR43409">
    <property type="entry name" value="ANAEROBIC MAGNESIUM-PROTOPORPHYRIN IX MONOMETHYL ESTER CYCLASE-RELATED"/>
    <property type="match status" value="1"/>
</dbReference>
<dbReference type="SUPFAM" id="SSF102114">
    <property type="entry name" value="Radical SAM enzymes"/>
    <property type="match status" value="2"/>
</dbReference>
<dbReference type="Proteomes" id="UP000440224">
    <property type="component" value="Unassembled WGS sequence"/>
</dbReference>
<dbReference type="InterPro" id="IPR006158">
    <property type="entry name" value="Cobalamin-bd"/>
</dbReference>
<organism evidence="8 9">
    <name type="scientific">Polyangium spumosum</name>
    <dbReference type="NCBI Taxonomy" id="889282"/>
    <lineage>
        <taxon>Bacteria</taxon>
        <taxon>Pseudomonadati</taxon>
        <taxon>Myxococcota</taxon>
        <taxon>Polyangia</taxon>
        <taxon>Polyangiales</taxon>
        <taxon>Polyangiaceae</taxon>
        <taxon>Polyangium</taxon>
    </lineage>
</organism>
<keyword evidence="2" id="KW-0949">S-adenosyl-L-methionine</keyword>
<dbReference type="SFLD" id="SFLDG01067">
    <property type="entry name" value="SPASM/twitch_domain_containing"/>
    <property type="match status" value="1"/>
</dbReference>
<dbReference type="InterPro" id="IPR006638">
    <property type="entry name" value="Elp3/MiaA/NifB-like_rSAM"/>
</dbReference>
<sequence>MSRIAIVFPPIRVSRDFIDYPYFADLGALQAAAVLREAGFEVDLVDALAMEGATLTSREDDPGYVLLGAPLGRVLARVSDETDVVLVAYTPFHRPPSRDELLAKLLADLAAHRPDRPLVLADLYQSGQHVVDVPSHEILAAYPEVSVLIRYEAEGVLARVLEDLVRRGPPKEPFALVPEEPPRLDDLPLPAWDLVDLPAYFAFHEATIRGLGRPHWAFPIGGKSAPVLTSRGCPYRCVHCSSNPTARKDGELVRPKTQRRYAPAYLDRLLGDLAARGVRRVHLLDELVNVNERHFDAVLDLLEKHDLGFEIPNGVRADYVLARHVEAMKGRMTTLSVSAESGVQRVVDEVVDKQLDLSAIQAAARLAQQAELPMLVHFMIGLPGETKRDINGTLAFALDLFEQTGAFPSVQFATPLPGTRLGAEAKKKGRALPVVSDWGPRFQQVPTIATDAFTEEDLRRFKWTFDERIRASEGPKKVIMNVTYKCNNRCTFCATGTRSQFDGDLDRQRELLVKYRKLGVTLLDFDGGEPTLNPNLVRLVQFARRIGYERVNVTTNARMSSYEAYARELVHSGVTSILTSIHGPDAQTHAQNVGVAEAFDQTVAGVKNFVRLAPPGVELGANITLTKSNHKKLFDVAALVFDLGLRWFNIQFLTPFGRATSSVCPDTAAAAAETKRTIDAFRDRMKIQVINLPFCFMPGYEDFLLGDMLKLERHMLFVNNEEVNLFEYLRERRVKKPVCEACPHEVFCGGFYELEDVPEPTWLIRPEDLVRPIAADVPRPFARH</sequence>
<dbReference type="InterPro" id="IPR013785">
    <property type="entry name" value="Aldolase_TIM"/>
</dbReference>
<feature type="domain" description="B12-binding" evidence="6">
    <location>
        <begin position="8"/>
        <end position="171"/>
    </location>
</feature>
<dbReference type="SFLD" id="SFLDG01082">
    <property type="entry name" value="B12-binding_domain_containing"/>
    <property type="match status" value="1"/>
</dbReference>
<dbReference type="GO" id="GO:0046872">
    <property type="term" value="F:metal ion binding"/>
    <property type="evidence" value="ECO:0007669"/>
    <property type="project" value="UniProtKB-KW"/>
</dbReference>
<evidence type="ECO:0000313" key="9">
    <source>
        <dbReference type="Proteomes" id="UP000440224"/>
    </source>
</evidence>
<dbReference type="InterPro" id="IPR007197">
    <property type="entry name" value="rSAM"/>
</dbReference>
<evidence type="ECO:0000256" key="1">
    <source>
        <dbReference type="ARBA" id="ARBA00001966"/>
    </source>
</evidence>
<dbReference type="Gene3D" id="3.20.20.70">
    <property type="entry name" value="Aldolase class I"/>
    <property type="match status" value="1"/>
</dbReference>
<comment type="caution">
    <text evidence="8">The sequence shown here is derived from an EMBL/GenBank/DDBJ whole genome shotgun (WGS) entry which is preliminary data.</text>
</comment>
<dbReference type="SFLD" id="SFLDS00029">
    <property type="entry name" value="Radical_SAM"/>
    <property type="match status" value="2"/>
</dbReference>
<dbReference type="GO" id="GO:0003824">
    <property type="term" value="F:catalytic activity"/>
    <property type="evidence" value="ECO:0007669"/>
    <property type="project" value="InterPro"/>
</dbReference>
<protein>
    <submittedName>
        <fullName evidence="8">Radical SAM protein</fullName>
    </submittedName>
</protein>
<evidence type="ECO:0000256" key="4">
    <source>
        <dbReference type="ARBA" id="ARBA00023004"/>
    </source>
</evidence>
<dbReference type="InterPro" id="IPR058240">
    <property type="entry name" value="rSAM_sf"/>
</dbReference>
<name>A0A6N7PS59_9BACT</name>
<dbReference type="CDD" id="cd01335">
    <property type="entry name" value="Radical_SAM"/>
    <property type="match status" value="2"/>
</dbReference>
<dbReference type="OrthoDB" id="9804952at2"/>
<dbReference type="EMBL" id="WJIE01000006">
    <property type="protein sequence ID" value="MRG94833.1"/>
    <property type="molecule type" value="Genomic_DNA"/>
</dbReference>
<dbReference type="SMART" id="SM00729">
    <property type="entry name" value="Elp3"/>
    <property type="match status" value="1"/>
</dbReference>
<dbReference type="RefSeq" id="WP_153821636.1">
    <property type="nucleotide sequence ID" value="NZ_WJIE01000006.1"/>
</dbReference>
<dbReference type="GO" id="GO:0031419">
    <property type="term" value="F:cobalamin binding"/>
    <property type="evidence" value="ECO:0007669"/>
    <property type="project" value="InterPro"/>
</dbReference>
<dbReference type="InterPro" id="IPR023404">
    <property type="entry name" value="rSAM_horseshoe"/>
</dbReference>
<comment type="cofactor">
    <cofactor evidence="1">
        <name>[4Fe-4S] cluster</name>
        <dbReference type="ChEBI" id="CHEBI:49883"/>
    </cofactor>
</comment>
<dbReference type="PROSITE" id="PS51918">
    <property type="entry name" value="RADICAL_SAM"/>
    <property type="match status" value="2"/>
</dbReference>
<evidence type="ECO:0000259" key="7">
    <source>
        <dbReference type="PROSITE" id="PS51918"/>
    </source>
</evidence>
<evidence type="ECO:0000256" key="2">
    <source>
        <dbReference type="ARBA" id="ARBA00022691"/>
    </source>
</evidence>
<proteinExistence type="predicted"/>